<sequence length="47" mass="5706">MATLRYLTEINNIFRTYDENECLKRYETILNKSERLPEIIIIRVSDN</sequence>
<keyword evidence="2" id="KW-1185">Reference proteome</keyword>
<name>A0A166EWN7_9EURY</name>
<accession>A0A166EWN7</accession>
<dbReference type="EMBL" id="LWMW01000066">
    <property type="protein sequence ID" value="KZX17092.1"/>
    <property type="molecule type" value="Genomic_DNA"/>
</dbReference>
<gene>
    <name evidence="1" type="ORF">MBCUT_03950</name>
</gene>
<protein>
    <submittedName>
        <fullName evidence="1">Uncharacterized protein</fullName>
    </submittedName>
</protein>
<dbReference type="Proteomes" id="UP000077275">
    <property type="component" value="Unassembled WGS sequence"/>
</dbReference>
<comment type="caution">
    <text evidence="1">The sequence shown here is derived from an EMBL/GenBank/DDBJ whole genome shotgun (WGS) entry which is preliminary data.</text>
</comment>
<organism evidence="1 2">
    <name type="scientific">Methanobrevibacter cuticularis</name>
    <dbReference type="NCBI Taxonomy" id="47311"/>
    <lineage>
        <taxon>Archaea</taxon>
        <taxon>Methanobacteriati</taxon>
        <taxon>Methanobacteriota</taxon>
        <taxon>Methanomada group</taxon>
        <taxon>Methanobacteria</taxon>
        <taxon>Methanobacteriales</taxon>
        <taxon>Methanobacteriaceae</taxon>
        <taxon>Methanobrevibacter</taxon>
    </lineage>
</organism>
<proteinExistence type="predicted"/>
<dbReference type="PATRIC" id="fig|47311.3.peg.439"/>
<dbReference type="AlphaFoldDB" id="A0A166EWN7"/>
<evidence type="ECO:0000313" key="2">
    <source>
        <dbReference type="Proteomes" id="UP000077275"/>
    </source>
</evidence>
<evidence type="ECO:0000313" key="1">
    <source>
        <dbReference type="EMBL" id="KZX17092.1"/>
    </source>
</evidence>
<reference evidence="1 2" key="1">
    <citation type="submission" date="2016-04" db="EMBL/GenBank/DDBJ databases">
        <title>Genome sequence of Methanobrevibacter cuticularis DSM 11139.</title>
        <authorList>
            <person name="Poehlein A."/>
            <person name="Seedorf H."/>
            <person name="Daniel R."/>
        </authorList>
    </citation>
    <scope>NUCLEOTIDE SEQUENCE [LARGE SCALE GENOMIC DNA]</scope>
    <source>
        <strain evidence="1 2">DSM 11139</strain>
    </source>
</reference>